<accession>A0ABM8B713</accession>
<keyword evidence="2" id="KW-0472">Membrane</keyword>
<protein>
    <recommendedName>
        <fullName evidence="3">DUF3152 domain-containing protein</fullName>
    </recommendedName>
</protein>
<organism evidence="4 5">
    <name type="scientific">Bombiscardovia nodaiensis</name>
    <dbReference type="NCBI Taxonomy" id="2932181"/>
    <lineage>
        <taxon>Bacteria</taxon>
        <taxon>Bacillati</taxon>
        <taxon>Actinomycetota</taxon>
        <taxon>Actinomycetes</taxon>
        <taxon>Bifidobacteriales</taxon>
        <taxon>Bifidobacteriaceae</taxon>
        <taxon>Bombiscardovia</taxon>
    </lineage>
</organism>
<feature type="transmembrane region" description="Helical" evidence="2">
    <location>
        <begin position="70"/>
        <end position="91"/>
    </location>
</feature>
<keyword evidence="2" id="KW-0812">Transmembrane</keyword>
<gene>
    <name evidence="4" type="ORF">KIM372_04370</name>
</gene>
<evidence type="ECO:0000256" key="2">
    <source>
        <dbReference type="SAM" id="Phobius"/>
    </source>
</evidence>
<proteinExistence type="predicted"/>
<name>A0ABM8B713_9BIFI</name>
<keyword evidence="2" id="KW-1133">Transmembrane helix</keyword>
<feature type="region of interest" description="Disordered" evidence="1">
    <location>
        <begin position="100"/>
        <end position="129"/>
    </location>
</feature>
<feature type="domain" description="DUF3152" evidence="3">
    <location>
        <begin position="167"/>
        <end position="319"/>
    </location>
</feature>
<feature type="compositionally biased region" description="Low complexity" evidence="1">
    <location>
        <begin position="9"/>
        <end position="20"/>
    </location>
</feature>
<evidence type="ECO:0000313" key="5">
    <source>
        <dbReference type="Proteomes" id="UP001321766"/>
    </source>
</evidence>
<dbReference type="InterPro" id="IPR022603">
    <property type="entry name" value="DUF3152"/>
</dbReference>
<sequence length="335" mass="35299">MGRETGAPQRGDQGAQRSSGSGAGKPQGPAHPGWRRFARIWKTVCLSLSSDSVDQANDDQAAAIFRIRRFAIAALVAAIVVCIALFAFLTYRGGRLSALPKGNGSSSATSKAVTKSDGGDRGKSATQLGADKLAAAPPAAKTMDTKPSLVSPLSDQERAGILAQAQATAAASGKPAQQFSYCVAGKGNVGETDSFASAIFRTLNDPRGWPRAGATFVQGSDGACDMTIVLSEAQYLPTFSPSCSSTYSCRVGNQVIINKDRWDGGTDLWLGAGGDMERYKVMVINHEVGHRLGHMDNEQTCAAQGQPAPLMQEQSMGLDGCTPNEWPLDSELWVR</sequence>
<evidence type="ECO:0000313" key="4">
    <source>
        <dbReference type="EMBL" id="BDR52530.1"/>
    </source>
</evidence>
<reference evidence="4 5" key="1">
    <citation type="journal article" date="2023" name="Microbiol. Spectr.">
        <title>Symbiosis of Carpenter Bees with Uncharacterized Lactic Acid Bacteria Showing NAD Auxotrophy.</title>
        <authorList>
            <person name="Kawasaki S."/>
            <person name="Ozawa K."/>
            <person name="Mori T."/>
            <person name="Yamamoto A."/>
            <person name="Ito M."/>
            <person name="Ohkuma M."/>
            <person name="Sakamoto M."/>
            <person name="Matsutani M."/>
        </authorList>
    </citation>
    <scope>NUCLEOTIDE SEQUENCE [LARGE SCALE GENOMIC DNA]</scope>
    <source>
        <strain evidence="4 5">Kim37-2</strain>
    </source>
</reference>
<evidence type="ECO:0000259" key="3">
    <source>
        <dbReference type="Pfam" id="PF11350"/>
    </source>
</evidence>
<dbReference type="Proteomes" id="UP001321766">
    <property type="component" value="Chromosome"/>
</dbReference>
<feature type="compositionally biased region" description="Low complexity" evidence="1">
    <location>
        <begin position="105"/>
        <end position="116"/>
    </location>
</feature>
<evidence type="ECO:0000256" key="1">
    <source>
        <dbReference type="SAM" id="MobiDB-lite"/>
    </source>
</evidence>
<keyword evidence="5" id="KW-1185">Reference proteome</keyword>
<dbReference type="SUPFAM" id="SSF55486">
    <property type="entry name" value="Metalloproteases ('zincins'), catalytic domain"/>
    <property type="match status" value="1"/>
</dbReference>
<feature type="region of interest" description="Disordered" evidence="1">
    <location>
        <begin position="1"/>
        <end position="32"/>
    </location>
</feature>
<dbReference type="EMBL" id="AP026798">
    <property type="protein sequence ID" value="BDR52530.1"/>
    <property type="molecule type" value="Genomic_DNA"/>
</dbReference>
<dbReference type="Pfam" id="PF11350">
    <property type="entry name" value="DUF3152"/>
    <property type="match status" value="1"/>
</dbReference>